<dbReference type="Pfam" id="PF07867">
    <property type="entry name" value="DUF1654"/>
    <property type="match status" value="1"/>
</dbReference>
<accession>A0A9X2X4K0</accession>
<dbReference type="RefSeq" id="WP_261536018.1">
    <property type="nucleotide sequence ID" value="NZ_JAHXDE010000004.1"/>
</dbReference>
<dbReference type="EMBL" id="JAHXDE010000004">
    <property type="protein sequence ID" value="MCT8506122.1"/>
    <property type="molecule type" value="Genomic_DNA"/>
</dbReference>
<proteinExistence type="predicted"/>
<organism evidence="1 2">
    <name type="scientific">Chromohalobacter moromii</name>
    <dbReference type="NCBI Taxonomy" id="2860329"/>
    <lineage>
        <taxon>Bacteria</taxon>
        <taxon>Pseudomonadati</taxon>
        <taxon>Pseudomonadota</taxon>
        <taxon>Gammaproteobacteria</taxon>
        <taxon>Oceanospirillales</taxon>
        <taxon>Halomonadaceae</taxon>
        <taxon>Chromohalobacter</taxon>
    </lineage>
</organism>
<reference evidence="1" key="1">
    <citation type="submission" date="2021-07" db="EMBL/GenBank/DDBJ databases">
        <authorList>
            <person name="Luelf R.H."/>
        </authorList>
    </citation>
    <scope>NUCLEOTIDE SEQUENCE</scope>
    <source>
        <strain evidence="1">TMW 2.2304</strain>
    </source>
</reference>
<keyword evidence="2" id="KW-1185">Reference proteome</keyword>
<dbReference type="Proteomes" id="UP001145353">
    <property type="component" value="Unassembled WGS sequence"/>
</dbReference>
<sequence>MARKRTSSPTPPSSYELLGQRVQRMVASANARKQRQIELIPQPDDSAEDWERLADEFATLDGVEVTRTGESYLVSWNPAEVGE</sequence>
<reference evidence="1" key="2">
    <citation type="journal article" date="2022" name="Syst. Appl. Microbiol.">
        <title>Chromohalobacter moromii sp. nov., a moderately halophilic bacterium isolated from lupine-based moromi fermentation.</title>
        <authorList>
            <person name="Lulf R.H."/>
            <person name="Hilgarth M."/>
            <person name="Ehrmann M.A."/>
        </authorList>
    </citation>
    <scope>NUCLEOTIDE SEQUENCE</scope>
    <source>
        <strain evidence="1">TMW 2.2304</strain>
    </source>
</reference>
<gene>
    <name evidence="1" type="ORF">KZO87_12130</name>
</gene>
<protein>
    <submittedName>
        <fullName evidence="1">DUF1654 domain-containing protein</fullName>
    </submittedName>
</protein>
<comment type="caution">
    <text evidence="1">The sequence shown here is derived from an EMBL/GenBank/DDBJ whole genome shotgun (WGS) entry which is preliminary data.</text>
</comment>
<dbReference type="InterPro" id="IPR012449">
    <property type="entry name" value="Phage_F116_Orf28"/>
</dbReference>
<evidence type="ECO:0000313" key="1">
    <source>
        <dbReference type="EMBL" id="MCT8506122.1"/>
    </source>
</evidence>
<dbReference type="AlphaFoldDB" id="A0A9X2X4K0"/>
<evidence type="ECO:0000313" key="2">
    <source>
        <dbReference type="Proteomes" id="UP001145353"/>
    </source>
</evidence>
<name>A0A9X2X4K0_9GAMM</name>